<dbReference type="Proteomes" id="UP001148299">
    <property type="component" value="Unassembled WGS sequence"/>
</dbReference>
<sequence>MPRHTGAMLDELPLEILTLIAHLLPISSLRALGLVSFRFYSALVPEIYRDLTFCARSEWALNILDIESFFLRHGSSRASSYLQYTKNLYIEAPIHLARFNRCAYYSIFRTAGLPQCSSKVGASDDATAHEHFLDDITDQLQLVFARLKPNSLRAFRWRLGICIPMGVLDQGGYLSRHQKSLSRLSLVTDGTCPQAWSHLDGLSELSCLKELEWEGIQHPAEVDSLQQCIHQNWSHLTSLSIGFVSSSNARTLCWDILGLRWPNPTFWGGATALPPLSTLLLSKVTLPSSLSPGGSSIFLNLRTLKLRDCPNQLRLLESLSRCQKPVQLEQFEACFDFQLHDPVDDHDFSGFVDFLLSFHGLKHLYLRLSNVPRSESRIPNAIRHHQPTLETFIYHERQLAPLDDDGLFEESRDVTPAWIPHLSIIIDPYKVTALALAATPSAAKLCLRLASTHSQLQLLHLRFSGPERIHRNIRREILACLSERQMGSPHVDYLSHCDNVSALLPSTECEYDSLFDDYSESLPGDDTVAQHAKMDCSASHTEAEEFLSFAEWVFGPCGIPSLQVLAFGDFSHEERYREQQFLIRRVDPARARGRNGADRCFGDTDRGGPLFEPAVETNIWTWDALSIDGPQFLSACPGGGLMESPYEM</sequence>
<evidence type="ECO:0000259" key="1">
    <source>
        <dbReference type="PROSITE" id="PS50181"/>
    </source>
</evidence>
<dbReference type="PROSITE" id="PS50181">
    <property type="entry name" value="FBOX"/>
    <property type="match status" value="1"/>
</dbReference>
<keyword evidence="3" id="KW-1185">Reference proteome</keyword>
<dbReference type="AlphaFoldDB" id="A0A9W9RVR3"/>
<dbReference type="InterPro" id="IPR001810">
    <property type="entry name" value="F-box_dom"/>
</dbReference>
<comment type="caution">
    <text evidence="2">The sequence shown here is derived from an EMBL/GenBank/DDBJ whole genome shotgun (WGS) entry which is preliminary data.</text>
</comment>
<dbReference type="SUPFAM" id="SSF81383">
    <property type="entry name" value="F-box domain"/>
    <property type="match status" value="1"/>
</dbReference>
<evidence type="ECO:0000313" key="3">
    <source>
        <dbReference type="Proteomes" id="UP001148299"/>
    </source>
</evidence>
<dbReference type="InterPro" id="IPR036047">
    <property type="entry name" value="F-box-like_dom_sf"/>
</dbReference>
<proteinExistence type="predicted"/>
<reference evidence="2" key="1">
    <citation type="submission" date="2022-12" db="EMBL/GenBank/DDBJ databases">
        <authorList>
            <person name="Petersen C."/>
        </authorList>
    </citation>
    <scope>NUCLEOTIDE SEQUENCE</scope>
    <source>
        <strain evidence="2">IBT 35675</strain>
    </source>
</reference>
<name>A0A9W9RVR3_PENBR</name>
<evidence type="ECO:0000313" key="2">
    <source>
        <dbReference type="EMBL" id="KAJ5366179.1"/>
    </source>
</evidence>
<accession>A0A9W9RVR3</accession>
<feature type="domain" description="F-box" evidence="1">
    <location>
        <begin position="6"/>
        <end position="51"/>
    </location>
</feature>
<protein>
    <recommendedName>
        <fullName evidence="1">F-box domain-containing protein</fullName>
    </recommendedName>
</protein>
<organism evidence="2 3">
    <name type="scientific">Penicillium brevicompactum</name>
    <dbReference type="NCBI Taxonomy" id="5074"/>
    <lineage>
        <taxon>Eukaryota</taxon>
        <taxon>Fungi</taxon>
        <taxon>Dikarya</taxon>
        <taxon>Ascomycota</taxon>
        <taxon>Pezizomycotina</taxon>
        <taxon>Eurotiomycetes</taxon>
        <taxon>Eurotiomycetidae</taxon>
        <taxon>Eurotiales</taxon>
        <taxon>Aspergillaceae</taxon>
        <taxon>Penicillium</taxon>
    </lineage>
</organism>
<reference evidence="2" key="2">
    <citation type="journal article" date="2023" name="IMA Fungus">
        <title>Comparative genomic study of the Penicillium genus elucidates a diverse pangenome and 15 lateral gene transfer events.</title>
        <authorList>
            <person name="Petersen C."/>
            <person name="Sorensen T."/>
            <person name="Nielsen M.R."/>
            <person name="Sondergaard T.E."/>
            <person name="Sorensen J.L."/>
            <person name="Fitzpatrick D.A."/>
            <person name="Frisvad J.C."/>
            <person name="Nielsen K.L."/>
        </authorList>
    </citation>
    <scope>NUCLEOTIDE SEQUENCE</scope>
    <source>
        <strain evidence="2">IBT 35675</strain>
    </source>
</reference>
<gene>
    <name evidence="2" type="ORF">N7541_000120</name>
</gene>
<dbReference type="EMBL" id="JAPZBR010000001">
    <property type="protein sequence ID" value="KAJ5366179.1"/>
    <property type="molecule type" value="Genomic_DNA"/>
</dbReference>